<dbReference type="InterPro" id="IPR046565">
    <property type="entry name" value="DUF6719"/>
</dbReference>
<dbReference type="Pfam" id="PF20477">
    <property type="entry name" value="DUF6719"/>
    <property type="match status" value="1"/>
</dbReference>
<sequence>MTSRSTQLVRSPSQSDRLRASSLIIALAAAMLIDASSVALAQVVSREQDIIELRLGQRVMVDDGSCPAGQIKEVMGSTMTTSGITRTSKCVPRALKRN</sequence>
<dbReference type="EMBL" id="CP000463">
    <property type="protein sequence ID" value="ABJ06342.1"/>
    <property type="molecule type" value="Genomic_DNA"/>
</dbReference>
<dbReference type="HOGENOM" id="CLU_182288_0_0_5"/>
<accession>Q07NZ2</accession>
<proteinExistence type="predicted"/>
<protein>
    <submittedName>
        <fullName evidence="1">Uncharacterized protein</fullName>
    </submittedName>
</protein>
<gene>
    <name evidence="1" type="ordered locus">RPE_2403</name>
</gene>
<evidence type="ECO:0000313" key="1">
    <source>
        <dbReference type="EMBL" id="ABJ06342.1"/>
    </source>
</evidence>
<dbReference type="AlphaFoldDB" id="Q07NZ2"/>
<dbReference type="STRING" id="316055.RPE_2403"/>
<reference evidence="1" key="1">
    <citation type="submission" date="2006-09" db="EMBL/GenBank/DDBJ databases">
        <title>Complete sequence of Rhodopseudomonas palustris BisA53.</title>
        <authorList>
            <consortium name="US DOE Joint Genome Institute"/>
            <person name="Copeland A."/>
            <person name="Lucas S."/>
            <person name="Lapidus A."/>
            <person name="Barry K."/>
            <person name="Detter J.C."/>
            <person name="Glavina del Rio T."/>
            <person name="Hammon N."/>
            <person name="Israni S."/>
            <person name="Dalin E."/>
            <person name="Tice H."/>
            <person name="Pitluck S."/>
            <person name="Chain P."/>
            <person name="Malfatti S."/>
            <person name="Shin M."/>
            <person name="Vergez L."/>
            <person name="Schmutz J."/>
            <person name="Larimer F."/>
            <person name="Land M."/>
            <person name="Hauser L."/>
            <person name="Pelletier D.A."/>
            <person name="Kyrpides N."/>
            <person name="Kim E."/>
            <person name="Harwood C.S."/>
            <person name="Oda Y."/>
            <person name="Richardson P."/>
        </authorList>
    </citation>
    <scope>NUCLEOTIDE SEQUENCE [LARGE SCALE GENOMIC DNA]</scope>
    <source>
        <strain evidence="1">BisA53</strain>
    </source>
</reference>
<dbReference type="KEGG" id="rpe:RPE_2403"/>
<organism evidence="1">
    <name type="scientific">Rhodopseudomonas palustris (strain BisA53)</name>
    <dbReference type="NCBI Taxonomy" id="316055"/>
    <lineage>
        <taxon>Bacteria</taxon>
        <taxon>Pseudomonadati</taxon>
        <taxon>Pseudomonadota</taxon>
        <taxon>Alphaproteobacteria</taxon>
        <taxon>Hyphomicrobiales</taxon>
        <taxon>Nitrobacteraceae</taxon>
        <taxon>Rhodopseudomonas</taxon>
    </lineage>
</organism>
<name>Q07NZ2_RHOP5</name>
<dbReference type="eggNOG" id="ENOG503141W">
    <property type="taxonomic scope" value="Bacteria"/>
</dbReference>